<evidence type="ECO:0000313" key="10">
    <source>
        <dbReference type="EMBL" id="CDI77276.1"/>
    </source>
</evidence>
<dbReference type="GO" id="GO:0008168">
    <property type="term" value="F:methyltransferase activity"/>
    <property type="evidence" value="ECO:0007669"/>
    <property type="project" value="UniProtKB-KW"/>
</dbReference>
<comment type="similarity">
    <text evidence="3 8">Belongs to the SHMT family.</text>
</comment>
<dbReference type="Gene3D" id="3.90.1150.10">
    <property type="entry name" value="Aspartate Aminotransferase, domain 1"/>
    <property type="match status" value="1"/>
</dbReference>
<dbReference type="InterPro" id="IPR039429">
    <property type="entry name" value="SHMT-like_dom"/>
</dbReference>
<dbReference type="PANTHER" id="PTHR11680">
    <property type="entry name" value="SERINE HYDROXYMETHYLTRANSFERASE"/>
    <property type="match status" value="1"/>
</dbReference>
<dbReference type="HAMAP" id="MF_00051">
    <property type="entry name" value="SHMT"/>
    <property type="match status" value="1"/>
</dbReference>
<organism evidence="10 11">
    <name type="scientific">Eimeria praecox</name>
    <dbReference type="NCBI Taxonomy" id="51316"/>
    <lineage>
        <taxon>Eukaryota</taxon>
        <taxon>Sar</taxon>
        <taxon>Alveolata</taxon>
        <taxon>Apicomplexa</taxon>
        <taxon>Conoidasida</taxon>
        <taxon>Coccidia</taxon>
        <taxon>Eucoccidiorida</taxon>
        <taxon>Eimeriorina</taxon>
        <taxon>Eimeriidae</taxon>
        <taxon>Eimeria</taxon>
    </lineage>
</organism>
<dbReference type="GO" id="GO:0032259">
    <property type="term" value="P:methylation"/>
    <property type="evidence" value="ECO:0007669"/>
    <property type="project" value="UniProtKB-KW"/>
</dbReference>
<keyword evidence="6 7" id="KW-0663">Pyridoxal phosphate</keyword>
<evidence type="ECO:0000256" key="2">
    <source>
        <dbReference type="ARBA" id="ARBA00004777"/>
    </source>
</evidence>
<feature type="domain" description="Serine hydroxymethyltransferase-like" evidence="9">
    <location>
        <begin position="30"/>
        <end position="229"/>
    </location>
</feature>
<dbReference type="CDD" id="cd00378">
    <property type="entry name" value="SHMT"/>
    <property type="match status" value="1"/>
</dbReference>
<dbReference type="GO" id="GO:0005739">
    <property type="term" value="C:mitochondrion"/>
    <property type="evidence" value="ECO:0007669"/>
    <property type="project" value="TreeGrafter"/>
</dbReference>
<evidence type="ECO:0000313" key="11">
    <source>
        <dbReference type="Proteomes" id="UP000018201"/>
    </source>
</evidence>
<dbReference type="PANTHER" id="PTHR11680:SF35">
    <property type="entry name" value="SERINE HYDROXYMETHYLTRANSFERASE 1"/>
    <property type="match status" value="1"/>
</dbReference>
<dbReference type="InterPro" id="IPR001085">
    <property type="entry name" value="Ser_HO-MeTrfase"/>
</dbReference>
<dbReference type="OrthoDB" id="10265628at2759"/>
<evidence type="ECO:0000256" key="3">
    <source>
        <dbReference type="ARBA" id="ARBA00006376"/>
    </source>
</evidence>
<dbReference type="GO" id="GO:0019264">
    <property type="term" value="P:glycine biosynthetic process from serine"/>
    <property type="evidence" value="ECO:0007669"/>
    <property type="project" value="InterPro"/>
</dbReference>
<dbReference type="EMBL" id="HG691461">
    <property type="protein sequence ID" value="CDI77276.1"/>
    <property type="molecule type" value="Genomic_DNA"/>
</dbReference>
<evidence type="ECO:0000259" key="9">
    <source>
        <dbReference type="Pfam" id="PF00464"/>
    </source>
</evidence>
<sequence>MIWQPLKDADPELYSIIVKEKYSCGCVQPLKDADPELYSIIVKEKERQLDCIELIASENFVSTAVQDCLGSCLTNKYSEGLVGARYYGGMEFVDQVEALCIQRAKEAFRLDPDEWHVNVQPLSGSPANLAVFVALLQPHDRFMGLGLNDGGHLTHGAYTPSRRISATSLFFESLPYGLDPKTGLIDYEELERLATLFRPKLIICGHSAYPRLLDYKRFRAIADKVGAFLWLLDYKRFRAIADKVGAFLWCDMAHFSGFVAAGIFESPFDYCEVVTTTTHKTLRGPRSGLIFINTKRVPNGASKVDAAVFPGLQGGPHENHIAATCTPEWKIYSQQVLDNCKGLAAELQSCGLQLVTGGTDNHLLLLDLKPHGLTGAKLQLVCDAVNITLNKNSITGDSPGIPTGVRIGTPAMTTRGFGSKEFKQVASFIKEAIDICCEIQEQSGKKLADFKKHVTPSHPRIASLRERVTALARSFPMPGRRDI</sequence>
<evidence type="ECO:0000256" key="7">
    <source>
        <dbReference type="PIRSR" id="PIRSR000412-50"/>
    </source>
</evidence>
<dbReference type="InterPro" id="IPR015421">
    <property type="entry name" value="PyrdxlP-dep_Trfase_major"/>
</dbReference>
<feature type="domain" description="Serine hydroxymethyltransferase-like" evidence="9">
    <location>
        <begin position="231"/>
        <end position="429"/>
    </location>
</feature>
<comment type="pathway">
    <text evidence="2 8">One-carbon metabolism; tetrahydrofolate interconversion.</text>
</comment>
<comment type="function">
    <text evidence="8">Interconversion of serine and glycine.</text>
</comment>
<dbReference type="Proteomes" id="UP000018201">
    <property type="component" value="Unassembled WGS sequence"/>
</dbReference>
<dbReference type="PROSITE" id="PS00096">
    <property type="entry name" value="SHMT"/>
    <property type="match status" value="1"/>
</dbReference>
<evidence type="ECO:0000256" key="4">
    <source>
        <dbReference type="ARBA" id="ARBA00022563"/>
    </source>
</evidence>
<keyword evidence="5 8" id="KW-0808">Transferase</keyword>
<comment type="catalytic activity">
    <reaction evidence="8">
        <text>(6R)-5,10-methylene-5,6,7,8-tetrahydrofolate + glycine + H2O = (6S)-5,6,7,8-tetrahydrofolate + L-serine</text>
        <dbReference type="Rhea" id="RHEA:15481"/>
        <dbReference type="ChEBI" id="CHEBI:15377"/>
        <dbReference type="ChEBI" id="CHEBI:15636"/>
        <dbReference type="ChEBI" id="CHEBI:33384"/>
        <dbReference type="ChEBI" id="CHEBI:57305"/>
        <dbReference type="ChEBI" id="CHEBI:57453"/>
        <dbReference type="EC" id="2.1.2.1"/>
    </reaction>
</comment>
<gene>
    <name evidence="10" type="ORF">EPH_0047390</name>
</gene>
<dbReference type="Gene3D" id="3.40.640.10">
    <property type="entry name" value="Type I PLP-dependent aspartate aminotransferase-like (Major domain)"/>
    <property type="match status" value="2"/>
</dbReference>
<dbReference type="GO" id="GO:0035999">
    <property type="term" value="P:tetrahydrofolate interconversion"/>
    <property type="evidence" value="ECO:0007669"/>
    <property type="project" value="UniProtKB-UniPathway"/>
</dbReference>
<feature type="modified residue" description="N6-(pyridoxal phosphate)lysine" evidence="7">
    <location>
        <position position="280"/>
    </location>
</feature>
<reference evidence="10" key="1">
    <citation type="submission" date="2013-10" db="EMBL/GenBank/DDBJ databases">
        <title>Genomic analysis of the causative agents of coccidiosis in chickens.</title>
        <authorList>
            <person name="Reid A.J."/>
            <person name="Blake D."/>
            <person name="Billington K."/>
            <person name="Browne H."/>
            <person name="Dunn M."/>
            <person name="Hung S."/>
            <person name="Kawahara F."/>
            <person name="Miranda-Saavedra D."/>
            <person name="Mourier T."/>
            <person name="Nagra H."/>
            <person name="Otto T.D."/>
            <person name="Rawlings N."/>
            <person name="Sanchez A."/>
            <person name="Sanders M."/>
            <person name="Subramaniam C."/>
            <person name="Tay Y."/>
            <person name="Dear P."/>
            <person name="Doerig C."/>
            <person name="Gruber A."/>
            <person name="Parkinson J."/>
            <person name="Shirley M."/>
            <person name="Wan K.L."/>
            <person name="Berriman M."/>
            <person name="Tomley F."/>
            <person name="Pain A."/>
        </authorList>
    </citation>
    <scope>NUCLEOTIDE SEQUENCE [LARGE SCALE GENOMIC DNA]</scope>
    <source>
        <strain evidence="10">Houghton</strain>
    </source>
</reference>
<dbReference type="SUPFAM" id="SSF53383">
    <property type="entry name" value="PLP-dependent transferases"/>
    <property type="match status" value="2"/>
</dbReference>
<accession>U6GAG9</accession>
<dbReference type="AlphaFoldDB" id="U6GAG9"/>
<dbReference type="PIRSF" id="PIRSF000412">
    <property type="entry name" value="SHMT"/>
    <property type="match status" value="1"/>
</dbReference>
<dbReference type="VEuPathDB" id="ToxoDB:EPH_0047390"/>
<evidence type="ECO:0000256" key="1">
    <source>
        <dbReference type="ARBA" id="ARBA00001933"/>
    </source>
</evidence>
<dbReference type="GO" id="GO:0004372">
    <property type="term" value="F:glycine hydroxymethyltransferase activity"/>
    <property type="evidence" value="ECO:0007669"/>
    <property type="project" value="UniProtKB-EC"/>
</dbReference>
<dbReference type="InterPro" id="IPR019798">
    <property type="entry name" value="Ser_HO-MeTrfase_PLP_BS"/>
</dbReference>
<proteinExistence type="inferred from homology"/>
<evidence type="ECO:0000256" key="5">
    <source>
        <dbReference type="ARBA" id="ARBA00022679"/>
    </source>
</evidence>
<keyword evidence="10" id="KW-0489">Methyltransferase</keyword>
<evidence type="ECO:0000256" key="8">
    <source>
        <dbReference type="RuleBase" id="RU000585"/>
    </source>
</evidence>
<dbReference type="Pfam" id="PF00464">
    <property type="entry name" value="SHMT"/>
    <property type="match status" value="2"/>
</dbReference>
<evidence type="ECO:0000256" key="6">
    <source>
        <dbReference type="ARBA" id="ARBA00022898"/>
    </source>
</evidence>
<keyword evidence="11" id="KW-1185">Reference proteome</keyword>
<protein>
    <recommendedName>
        <fullName evidence="8">Serine hydroxymethyltransferase</fullName>
        <ecNumber evidence="8">2.1.2.1</ecNumber>
    </recommendedName>
</protein>
<dbReference type="GO" id="GO:0030170">
    <property type="term" value="F:pyridoxal phosphate binding"/>
    <property type="evidence" value="ECO:0007669"/>
    <property type="project" value="InterPro"/>
</dbReference>
<dbReference type="InterPro" id="IPR015424">
    <property type="entry name" value="PyrdxlP-dep_Trfase"/>
</dbReference>
<dbReference type="UniPathway" id="UPA00193"/>
<keyword evidence="4 8" id="KW-0554">One-carbon metabolism</keyword>
<comment type="cofactor">
    <cofactor evidence="1 7 8">
        <name>pyridoxal 5'-phosphate</name>
        <dbReference type="ChEBI" id="CHEBI:597326"/>
    </cofactor>
</comment>
<reference evidence="10" key="2">
    <citation type="submission" date="2013-10" db="EMBL/GenBank/DDBJ databases">
        <authorList>
            <person name="Aslett M."/>
        </authorList>
    </citation>
    <scope>NUCLEOTIDE SEQUENCE [LARGE SCALE GENOMIC DNA]</scope>
    <source>
        <strain evidence="10">Houghton</strain>
    </source>
</reference>
<name>U6GAG9_9EIME</name>
<dbReference type="EC" id="2.1.2.1" evidence="8"/>
<dbReference type="InterPro" id="IPR015422">
    <property type="entry name" value="PyrdxlP-dep_Trfase_small"/>
</dbReference>
<dbReference type="InterPro" id="IPR049943">
    <property type="entry name" value="Ser_HO-MeTrfase-like"/>
</dbReference>